<dbReference type="GO" id="GO:0016787">
    <property type="term" value="F:hydrolase activity"/>
    <property type="evidence" value="ECO:0007669"/>
    <property type="project" value="UniProtKB-KW"/>
</dbReference>
<evidence type="ECO:0000313" key="2">
    <source>
        <dbReference type="EMBL" id="KXB29484.1"/>
    </source>
</evidence>
<proteinExistence type="predicted"/>
<accession>A0A133XEY4</accession>
<dbReference type="RefSeq" id="WP_066885197.1">
    <property type="nucleotide sequence ID" value="NZ_LODL01000035.1"/>
</dbReference>
<sequence length="239" mass="26917">MPPAATPEAARRIVLDGQPVAYQLRRSQRRTIGLTIDHRGLRVGAPHQARLGDIEGLIRQHGQWVLDKLANWREQPPPATLAVGDGTVVFALGEPLTVAITEIARSRWQFAGNRLYLSPTASASANQLLEKALREKARAVFTERLGHYAPRLGVALPPLRLSSARTRWGSCSHSGGIALNWRLIFMPLPIVDYVVCHELAHLKEMNHSPRFWSVVEQLCPEWRSRRLELRQHARQIPQL</sequence>
<evidence type="ECO:0000259" key="1">
    <source>
        <dbReference type="Pfam" id="PF01863"/>
    </source>
</evidence>
<reference evidence="2 3" key="1">
    <citation type="submission" date="2015-12" db="EMBL/GenBank/DDBJ databases">
        <title>Nitrous oxide reduction kinetics distinguish bacteria harboring typical versus atypical NosZ.</title>
        <authorList>
            <person name="Yoon S."/>
            <person name="Nissen S."/>
            <person name="Park D."/>
            <person name="Sanford R.A."/>
            <person name="Loeffler F.E."/>
        </authorList>
    </citation>
    <scope>NUCLEOTIDE SEQUENCE [LARGE SCALE GENOMIC DNA]</scope>
    <source>
        <strain evidence="2 3">ATCC BAA-841</strain>
    </source>
</reference>
<dbReference type="Pfam" id="PF01863">
    <property type="entry name" value="YgjP-like"/>
    <property type="match status" value="1"/>
</dbReference>
<organism evidence="2 3">
    <name type="scientific">Dechloromonas denitrificans</name>
    <dbReference type="NCBI Taxonomy" id="281362"/>
    <lineage>
        <taxon>Bacteria</taxon>
        <taxon>Pseudomonadati</taxon>
        <taxon>Pseudomonadota</taxon>
        <taxon>Betaproteobacteria</taxon>
        <taxon>Rhodocyclales</taxon>
        <taxon>Azonexaceae</taxon>
        <taxon>Dechloromonas</taxon>
    </lineage>
</organism>
<dbReference type="PANTHER" id="PTHR30399">
    <property type="entry name" value="UNCHARACTERIZED PROTEIN YGJP"/>
    <property type="match status" value="1"/>
</dbReference>
<keyword evidence="3" id="KW-1185">Reference proteome</keyword>
<evidence type="ECO:0000313" key="3">
    <source>
        <dbReference type="Proteomes" id="UP000070186"/>
    </source>
</evidence>
<comment type="caution">
    <text evidence="2">The sequence shown here is derived from an EMBL/GenBank/DDBJ whole genome shotgun (WGS) entry which is preliminary data.</text>
</comment>
<keyword evidence="2" id="KW-0378">Hydrolase</keyword>
<dbReference type="EMBL" id="LODL01000035">
    <property type="protein sequence ID" value="KXB29484.1"/>
    <property type="molecule type" value="Genomic_DNA"/>
</dbReference>
<gene>
    <name evidence="2" type="ORF">AT959_16170</name>
</gene>
<protein>
    <submittedName>
        <fullName evidence="2">Metal-dependent hydrolase</fullName>
    </submittedName>
</protein>
<dbReference type="STRING" id="281362.AT959_16170"/>
<dbReference type="AlphaFoldDB" id="A0A133XEY4"/>
<name>A0A133XEY4_9RHOO</name>
<feature type="domain" description="YgjP-like metallopeptidase" evidence="1">
    <location>
        <begin position="30"/>
        <end position="232"/>
    </location>
</feature>
<dbReference type="InterPro" id="IPR053136">
    <property type="entry name" value="UTP_pyrophosphatase-like"/>
</dbReference>
<dbReference type="InterPro" id="IPR002725">
    <property type="entry name" value="YgjP-like_metallopeptidase"/>
</dbReference>
<dbReference type="PANTHER" id="PTHR30399:SF1">
    <property type="entry name" value="UTP PYROPHOSPHATASE"/>
    <property type="match status" value="1"/>
</dbReference>
<dbReference type="Proteomes" id="UP000070186">
    <property type="component" value="Unassembled WGS sequence"/>
</dbReference>
<dbReference type="CDD" id="cd07344">
    <property type="entry name" value="M48_yhfN_like"/>
    <property type="match status" value="1"/>
</dbReference>
<dbReference type="Gene3D" id="3.30.2010.10">
    <property type="entry name" value="Metalloproteases ('zincins'), catalytic domain"/>
    <property type="match status" value="1"/>
</dbReference>